<dbReference type="GO" id="GO:0009307">
    <property type="term" value="P:DNA restriction-modification system"/>
    <property type="evidence" value="ECO:0007669"/>
    <property type="project" value="InterPro"/>
</dbReference>
<accession>A0A1E5ILQ9</accession>
<dbReference type="GO" id="GO:0009036">
    <property type="term" value="F:type II site-specific deoxyribonuclease activity"/>
    <property type="evidence" value="ECO:0007669"/>
    <property type="project" value="InterPro"/>
</dbReference>
<gene>
    <name evidence="1" type="ORF">ATZ36_14965</name>
</gene>
<dbReference type="GO" id="GO:0003677">
    <property type="term" value="F:DNA binding"/>
    <property type="evidence" value="ECO:0007669"/>
    <property type="project" value="InterPro"/>
</dbReference>
<protein>
    <submittedName>
        <fullName evidence="1">Uncharacterized protein</fullName>
    </submittedName>
</protein>
<dbReference type="AlphaFoldDB" id="A0A1E5ILQ9"/>
<dbReference type="Gene3D" id="1.10.238.90">
    <property type="entry name" value="Restriction endonuclease BsobI, helical domain"/>
    <property type="match status" value="1"/>
</dbReference>
<dbReference type="SUPFAM" id="SSF52980">
    <property type="entry name" value="Restriction endonuclease-like"/>
    <property type="match status" value="1"/>
</dbReference>
<evidence type="ECO:0000313" key="2">
    <source>
        <dbReference type="Proteomes" id="UP000095237"/>
    </source>
</evidence>
<organism evidence="1 2">
    <name type="scientific">Endomicrobium trichonymphae</name>
    <dbReference type="NCBI Taxonomy" id="1408204"/>
    <lineage>
        <taxon>Bacteria</taxon>
        <taxon>Pseudomonadati</taxon>
        <taxon>Elusimicrobiota</taxon>
        <taxon>Endomicrobiia</taxon>
        <taxon>Endomicrobiales</taxon>
        <taxon>Endomicrobiaceae</taxon>
        <taxon>Candidatus Endomicrobiellum</taxon>
    </lineage>
</organism>
<dbReference type="EMBL" id="LNVX01000218">
    <property type="protein sequence ID" value="OEG71416.1"/>
    <property type="molecule type" value="Genomic_DNA"/>
</dbReference>
<keyword evidence="2" id="KW-1185">Reference proteome</keyword>
<reference evidence="1 2" key="1">
    <citation type="submission" date="2015-11" db="EMBL/GenBank/DDBJ databases">
        <title>Evidence for parallel genomic evolution in an endosymbiosis of termite gut flagellates.</title>
        <authorList>
            <person name="Zheng H."/>
        </authorList>
    </citation>
    <scope>NUCLEOTIDE SEQUENCE [LARGE SCALE GENOMIC DNA]</scope>
    <source>
        <strain evidence="1 2">CET450</strain>
    </source>
</reference>
<dbReference type="InterPro" id="IPR015277">
    <property type="entry name" value="Restrct_endonuc_II_AvaI/BsoBI"/>
</dbReference>
<dbReference type="InterPro" id="IPR011335">
    <property type="entry name" value="Restrct_endonuc-II-like"/>
</dbReference>
<sequence>MFLNAKIAKSLLKISEIGTALLSVSGLSDYFTEKDKNKVTLSLIKKFLEPAGKYFADDAVYRYLLNKCDSLCGSMRNIVETLTRQKLIRTLLFQLVDNWVLTIDGSAIKLKIGKINLLMVLL</sequence>
<dbReference type="Pfam" id="PF09194">
    <property type="entry name" value="Endonuc-BsobI"/>
    <property type="match status" value="1"/>
</dbReference>
<proteinExistence type="predicted"/>
<name>A0A1E5ILQ9_ENDTX</name>
<comment type="caution">
    <text evidence="1">The sequence shown here is derived from an EMBL/GenBank/DDBJ whole genome shotgun (WGS) entry which is preliminary data.</text>
</comment>
<dbReference type="InterPro" id="IPR043091">
    <property type="entry name" value="Restr_endonucII_AvaI/BsoBI_hel"/>
</dbReference>
<dbReference type="Proteomes" id="UP000095237">
    <property type="component" value="Unassembled WGS sequence"/>
</dbReference>
<evidence type="ECO:0000313" key="1">
    <source>
        <dbReference type="EMBL" id="OEG71416.1"/>
    </source>
</evidence>